<evidence type="ECO:0000313" key="10">
    <source>
        <dbReference type="EMBL" id="GAA5414384.1"/>
    </source>
</evidence>
<evidence type="ECO:0000256" key="9">
    <source>
        <dbReference type="HAMAP-Rule" id="MF_01471"/>
    </source>
</evidence>
<comment type="caution">
    <text evidence="10">The sequence shown here is derived from an EMBL/GenBank/DDBJ whole genome shotgun (WGS) entry which is preliminary data.</text>
</comment>
<gene>
    <name evidence="9" type="primary">cas2</name>
    <name evidence="10" type="ORF">UREOM_0950</name>
</gene>
<feature type="binding site" evidence="9">
    <location>
        <position position="8"/>
    </location>
    <ligand>
        <name>Mg(2+)</name>
        <dbReference type="ChEBI" id="CHEBI:18420"/>
        <note>catalytic</note>
    </ligand>
</feature>
<keyword evidence="8 9" id="KW-0051">Antiviral defense</keyword>
<dbReference type="Proteomes" id="UP001449582">
    <property type="component" value="Unassembled WGS sequence"/>
</dbReference>
<comment type="cofactor">
    <cofactor evidence="1 9">
        <name>Mg(2+)</name>
        <dbReference type="ChEBI" id="CHEBI:18420"/>
    </cofactor>
</comment>
<accession>A0ABP9UA93</accession>
<keyword evidence="7 9" id="KW-0460">Magnesium</keyword>
<evidence type="ECO:0000313" key="11">
    <source>
        <dbReference type="Proteomes" id="UP001449582"/>
    </source>
</evidence>
<keyword evidence="6 9" id="KW-0378">Hydrolase</keyword>
<keyword evidence="4 9" id="KW-0479">Metal-binding</keyword>
<name>A0ABP9UA93_9BACT</name>
<dbReference type="InterPro" id="IPR021127">
    <property type="entry name" value="CRISPR_associated_Cas2"/>
</dbReference>
<keyword evidence="5 9" id="KW-0255">Endonuclease</keyword>
<comment type="function">
    <text evidence="9">CRISPR (clustered regularly interspaced short palindromic repeat), is an adaptive immune system that provides protection against mobile genetic elements (viruses, transposable elements and conjugative plasmids). CRISPR clusters contain sequences complementary to antecedent mobile elements and target invading nucleic acids. CRISPR clusters are transcribed and processed into CRISPR RNA (crRNA). Functions as a ssRNA-specific endoribonuclease. Involved in the integration of spacer DNA into the CRISPR cassette.</text>
</comment>
<keyword evidence="3 9" id="KW-0540">Nuclease</keyword>
<evidence type="ECO:0000256" key="6">
    <source>
        <dbReference type="ARBA" id="ARBA00022801"/>
    </source>
</evidence>
<dbReference type="InterPro" id="IPR019199">
    <property type="entry name" value="Virulence_VapD/CRISPR_Cas2"/>
</dbReference>
<sequence>MRIILCFDLSMETNEEKREYDKFRKNIMKNGYTMMQFSVYVKCINSQSKYEQEVNKIKKFLPTTGNVRMFAITEKQYDNMKFLLGSKTNDEIYNDQRRYVKI</sequence>
<evidence type="ECO:0000256" key="1">
    <source>
        <dbReference type="ARBA" id="ARBA00001946"/>
    </source>
</evidence>
<dbReference type="Gene3D" id="3.30.70.240">
    <property type="match status" value="1"/>
</dbReference>
<comment type="similarity">
    <text evidence="2 9">Belongs to the CRISPR-associated endoribonuclease Cas2 protein family.</text>
</comment>
<protein>
    <recommendedName>
        <fullName evidence="9">CRISPR-associated endoribonuclease Cas2</fullName>
        <ecNumber evidence="9">3.1.-.-</ecNumber>
    </recommendedName>
</protein>
<evidence type="ECO:0000256" key="8">
    <source>
        <dbReference type="ARBA" id="ARBA00023118"/>
    </source>
</evidence>
<reference evidence="10" key="1">
    <citation type="submission" date="2024-02" db="EMBL/GenBank/DDBJ databases">
        <title>Draft genome sequence of new strains in genus Ureaplasma.</title>
        <authorList>
            <person name="Nakajima Y."/>
            <person name="Segawa T."/>
        </authorList>
    </citation>
    <scope>NUCLEOTIDE SEQUENCE [LARGE SCALE GENOMIC DNA]</scope>
    <source>
        <strain evidence="10">OM1</strain>
    </source>
</reference>
<evidence type="ECO:0000256" key="7">
    <source>
        <dbReference type="ARBA" id="ARBA00022842"/>
    </source>
</evidence>
<evidence type="ECO:0000256" key="3">
    <source>
        <dbReference type="ARBA" id="ARBA00022722"/>
    </source>
</evidence>
<dbReference type="HAMAP" id="MF_01471">
    <property type="entry name" value="Cas2"/>
    <property type="match status" value="1"/>
</dbReference>
<dbReference type="EMBL" id="BAABQM010000001">
    <property type="protein sequence ID" value="GAA5414384.1"/>
    <property type="molecule type" value="Genomic_DNA"/>
</dbReference>
<dbReference type="RefSeq" id="WP_353289549.1">
    <property type="nucleotide sequence ID" value="NZ_BAABQM010000001.1"/>
</dbReference>
<comment type="subunit">
    <text evidence="9">Homodimer, forms a heterotetramer with a Cas1 homodimer.</text>
</comment>
<evidence type="ECO:0000256" key="2">
    <source>
        <dbReference type="ARBA" id="ARBA00009959"/>
    </source>
</evidence>
<dbReference type="NCBIfam" id="TIGR01573">
    <property type="entry name" value="cas2"/>
    <property type="match status" value="1"/>
</dbReference>
<proteinExistence type="inferred from homology"/>
<evidence type="ECO:0000256" key="4">
    <source>
        <dbReference type="ARBA" id="ARBA00022723"/>
    </source>
</evidence>
<keyword evidence="11" id="KW-1185">Reference proteome</keyword>
<dbReference type="SUPFAM" id="SSF143430">
    <property type="entry name" value="TTP0101/SSO1404-like"/>
    <property type="match status" value="1"/>
</dbReference>
<evidence type="ECO:0000256" key="5">
    <source>
        <dbReference type="ARBA" id="ARBA00022759"/>
    </source>
</evidence>
<dbReference type="Pfam" id="PF09827">
    <property type="entry name" value="CRISPR_Cas2"/>
    <property type="match status" value="1"/>
</dbReference>
<dbReference type="EC" id="3.1.-.-" evidence="9"/>
<organism evidence="10 11">
    <name type="scientific">Ureaplasma ceti</name>
    <dbReference type="NCBI Taxonomy" id="3119530"/>
    <lineage>
        <taxon>Bacteria</taxon>
        <taxon>Bacillati</taxon>
        <taxon>Mycoplasmatota</taxon>
        <taxon>Mycoplasmoidales</taxon>
        <taxon>Mycoplasmoidaceae</taxon>
        <taxon>Ureaplasma</taxon>
    </lineage>
</organism>